<organism evidence="2">
    <name type="scientific">uncultured Nocardioides sp</name>
    <dbReference type="NCBI Taxonomy" id="198441"/>
    <lineage>
        <taxon>Bacteria</taxon>
        <taxon>Bacillati</taxon>
        <taxon>Actinomycetota</taxon>
        <taxon>Actinomycetes</taxon>
        <taxon>Propionibacteriales</taxon>
        <taxon>Nocardioidaceae</taxon>
        <taxon>Nocardioides</taxon>
        <taxon>environmental samples</taxon>
    </lineage>
</organism>
<feature type="compositionally biased region" description="Low complexity" evidence="1">
    <location>
        <begin position="39"/>
        <end position="50"/>
    </location>
</feature>
<dbReference type="EMBL" id="CADCUP010000001">
    <property type="protein sequence ID" value="CAA9370624.1"/>
    <property type="molecule type" value="Genomic_DNA"/>
</dbReference>
<feature type="non-terminal residue" evidence="2">
    <location>
        <position position="1"/>
    </location>
</feature>
<feature type="non-terminal residue" evidence="2">
    <location>
        <position position="62"/>
    </location>
</feature>
<gene>
    <name evidence="2" type="ORF">AVDCRST_MAG06-28</name>
</gene>
<evidence type="ECO:0000313" key="2">
    <source>
        <dbReference type="EMBL" id="CAA9370624.1"/>
    </source>
</evidence>
<dbReference type="AlphaFoldDB" id="A0A6J4MZ87"/>
<evidence type="ECO:0000256" key="1">
    <source>
        <dbReference type="SAM" id="MobiDB-lite"/>
    </source>
</evidence>
<sequence length="62" mass="6697">GDRVGELAGGEHRAGDQHDRDPPSHDARAQQGPDHQQGAHRSQQQPGQQQDVEVRAALEGQV</sequence>
<feature type="region of interest" description="Disordered" evidence="1">
    <location>
        <begin position="1"/>
        <end position="62"/>
    </location>
</feature>
<name>A0A6J4MZ87_9ACTN</name>
<feature type="compositionally biased region" description="Basic and acidic residues" evidence="1">
    <location>
        <begin position="1"/>
        <end position="28"/>
    </location>
</feature>
<accession>A0A6J4MZ87</accession>
<reference evidence="2" key="1">
    <citation type="submission" date="2020-02" db="EMBL/GenBank/DDBJ databases">
        <authorList>
            <person name="Meier V. D."/>
        </authorList>
    </citation>
    <scope>NUCLEOTIDE SEQUENCE</scope>
    <source>
        <strain evidence="2">AVDCRST_MAG06</strain>
    </source>
</reference>
<proteinExistence type="predicted"/>
<protein>
    <submittedName>
        <fullName evidence="2">Uncharacterized protein</fullName>
    </submittedName>
</protein>